<keyword evidence="17" id="KW-1185">Reference proteome</keyword>
<evidence type="ECO:0000256" key="14">
    <source>
        <dbReference type="PIRSR" id="PIRSR619791-2"/>
    </source>
</evidence>
<evidence type="ECO:0000256" key="7">
    <source>
        <dbReference type="ARBA" id="ARBA00022821"/>
    </source>
</evidence>
<dbReference type="CDD" id="cd09818">
    <property type="entry name" value="PIOX_like"/>
    <property type="match status" value="1"/>
</dbReference>
<dbReference type="GO" id="GO:0046872">
    <property type="term" value="F:metal ion binding"/>
    <property type="evidence" value="ECO:0007669"/>
    <property type="project" value="UniProtKB-KW"/>
</dbReference>
<dbReference type="InterPro" id="IPR002889">
    <property type="entry name" value="WSC_carb-bd"/>
</dbReference>
<dbReference type="InterPro" id="IPR019791">
    <property type="entry name" value="Haem_peroxidase_animal"/>
</dbReference>
<dbReference type="OMA" id="AFAPWTK"/>
<name>A0A3M6U6J3_POCDA</name>
<evidence type="ECO:0000256" key="4">
    <source>
        <dbReference type="ARBA" id="ARBA00022617"/>
    </source>
</evidence>
<feature type="binding site" description="axial binding residue" evidence="14">
    <location>
        <position position="465"/>
    </location>
    <ligand>
        <name>heme b</name>
        <dbReference type="ChEBI" id="CHEBI:60344"/>
    </ligand>
    <ligandPart>
        <name>Fe</name>
        <dbReference type="ChEBI" id="CHEBI:18248"/>
    </ligandPart>
</feature>
<dbReference type="Pfam" id="PF03098">
    <property type="entry name" value="An_peroxidase"/>
    <property type="match status" value="1"/>
</dbReference>
<evidence type="ECO:0000259" key="15">
    <source>
        <dbReference type="Pfam" id="PF01822"/>
    </source>
</evidence>
<protein>
    <recommendedName>
        <fullName evidence="15">WSC domain-containing protein</fullName>
    </recommendedName>
</protein>
<dbReference type="GO" id="GO:0031408">
    <property type="term" value="P:oxylipin biosynthetic process"/>
    <property type="evidence" value="ECO:0007669"/>
    <property type="project" value="UniProtKB-KW"/>
</dbReference>
<dbReference type="GO" id="GO:0004601">
    <property type="term" value="F:peroxidase activity"/>
    <property type="evidence" value="ECO:0007669"/>
    <property type="project" value="UniProtKB-KW"/>
</dbReference>
<evidence type="ECO:0000256" key="6">
    <source>
        <dbReference type="ARBA" id="ARBA00022767"/>
    </source>
</evidence>
<gene>
    <name evidence="16" type="ORF">pdam_00011241</name>
</gene>
<dbReference type="PANTHER" id="PTHR11903:SF11">
    <property type="entry name" value="ALPHA-DIOXYGENASE 1"/>
    <property type="match status" value="1"/>
</dbReference>
<dbReference type="GO" id="GO:0005737">
    <property type="term" value="C:cytoplasm"/>
    <property type="evidence" value="ECO:0007669"/>
    <property type="project" value="TreeGrafter"/>
</dbReference>
<dbReference type="SUPFAM" id="SSF48113">
    <property type="entry name" value="Heme-dependent peroxidases"/>
    <property type="match status" value="1"/>
</dbReference>
<reference evidence="16 17" key="1">
    <citation type="journal article" date="2018" name="Sci. Rep.">
        <title>Comparative analysis of the Pocillopora damicornis genome highlights role of immune system in coral evolution.</title>
        <authorList>
            <person name="Cunning R."/>
            <person name="Bay R.A."/>
            <person name="Gillette P."/>
            <person name="Baker A.C."/>
            <person name="Traylor-Knowles N."/>
        </authorList>
    </citation>
    <scope>NUCLEOTIDE SEQUENCE [LARGE SCALE GENOMIC DNA]</scope>
    <source>
        <strain evidence="16">RSMAS</strain>
        <tissue evidence="16">Whole animal</tissue>
    </source>
</reference>
<evidence type="ECO:0000256" key="8">
    <source>
        <dbReference type="ARBA" id="ARBA00022832"/>
    </source>
</evidence>
<dbReference type="Gene3D" id="1.10.640.10">
    <property type="entry name" value="Haem peroxidase domain superfamily, animal type"/>
    <property type="match status" value="1"/>
</dbReference>
<evidence type="ECO:0000256" key="3">
    <source>
        <dbReference type="ARBA" id="ARBA00022559"/>
    </source>
</evidence>
<dbReference type="GO" id="GO:0006952">
    <property type="term" value="P:defense response"/>
    <property type="evidence" value="ECO:0007669"/>
    <property type="project" value="UniProtKB-KW"/>
</dbReference>
<dbReference type="GO" id="GO:0004666">
    <property type="term" value="F:prostaglandin-endoperoxide synthase activity"/>
    <property type="evidence" value="ECO:0007669"/>
    <property type="project" value="TreeGrafter"/>
</dbReference>
<evidence type="ECO:0000256" key="2">
    <source>
        <dbReference type="ARBA" id="ARBA00022516"/>
    </source>
</evidence>
<evidence type="ECO:0000256" key="10">
    <source>
        <dbReference type="ARBA" id="ARBA00023002"/>
    </source>
</evidence>
<keyword evidence="8" id="KW-0276">Fatty acid metabolism</keyword>
<dbReference type="InterPro" id="IPR037120">
    <property type="entry name" value="Haem_peroxidase_sf_animal"/>
</dbReference>
<dbReference type="OrthoDB" id="823504at2759"/>
<keyword evidence="9" id="KW-0223">Dioxygenase</keyword>
<keyword evidence="2" id="KW-0444">Lipid biosynthesis</keyword>
<evidence type="ECO:0000256" key="13">
    <source>
        <dbReference type="ARBA" id="ARBA00023160"/>
    </source>
</evidence>
<keyword evidence="6" id="KW-0925">Oxylipin biosynthesis</keyword>
<keyword evidence="13" id="KW-0275">Fatty acid biosynthesis</keyword>
<sequence>MNPLIAKIVHLIQVLLPRVKYWWKLPVVLAMVYQLNQRDFMFRNNLFDSYSLEKMGPKYDCQDPLIGHISLGCVTKEPFSYLYKKDGLNIEECVNHCKDNRYAYAGFDHYRKCFCGDKILKYVECKKGKSGCGKSSQIEIFRTMFCTEEMKSVRTHDGTCNDLNHPASGSRYYRFGRNINRTKTFEDNNLFEPSPRELSKRLMARDKFIPATTLNLLTVGFLQMMLHDWFDHGPVDTSRRIKIKLHKDDPDYQKFKGEMKIPRTKEDNCKQFSNKDGPATFQNDVTHWWDGSQLYGSDEQTSAKLRSFKDGKMNVSDKDGLLPIDNKTGIDITGFNQNWWIGLSLLHNIFTREHNSICDMLKSHYPHWDDQKLYNTARLINAAGLQKIHTVEWTPAVLNSSALRNGVYLNFDMPLEKEIYDWMANHNISVSASADILKPLVGQPSEYHGVPFSLTEEFSAVYRMHPFLPDDLYLRSASSGKRTGKSYSLPEFSFAGARTIAIENSIDDIVFTFGVEHPGALRLHNYPTHLRNLTLPNHQQDGETIDLATIDILRDRERGIPRYNEFRRLINLPPAETFEKLTRNIKHQVLLKELYDDDIEKVDLLIGCLAEDPLPVGWGFGDTPFRIFVTMATRRVEADRFMTNNFNNETYSPEGLKWIKDTNMRKVLVRAFPEMEWLNATMAKTKNAFWPWPAVPVDSLKKREV</sequence>
<evidence type="ECO:0000313" key="16">
    <source>
        <dbReference type="EMBL" id="RMX49303.1"/>
    </source>
</evidence>
<dbReference type="GO" id="GO:0020037">
    <property type="term" value="F:heme binding"/>
    <property type="evidence" value="ECO:0007669"/>
    <property type="project" value="InterPro"/>
</dbReference>
<keyword evidence="10" id="KW-0560">Oxidoreductase</keyword>
<dbReference type="GO" id="GO:0016702">
    <property type="term" value="F:oxidoreductase activity, acting on single donors with incorporation of molecular oxygen, incorporation of two atoms of oxygen"/>
    <property type="evidence" value="ECO:0007669"/>
    <property type="project" value="TreeGrafter"/>
</dbReference>
<accession>A0A3M6U6J3</accession>
<dbReference type="GO" id="GO:0043005">
    <property type="term" value="C:neuron projection"/>
    <property type="evidence" value="ECO:0007669"/>
    <property type="project" value="TreeGrafter"/>
</dbReference>
<dbReference type="AlphaFoldDB" id="A0A3M6U6J3"/>
<feature type="domain" description="WSC" evidence="15">
    <location>
        <begin position="72"/>
        <end position="127"/>
    </location>
</feature>
<evidence type="ECO:0000256" key="11">
    <source>
        <dbReference type="ARBA" id="ARBA00023004"/>
    </source>
</evidence>
<keyword evidence="7" id="KW-0611">Plant defense</keyword>
<evidence type="ECO:0000256" key="9">
    <source>
        <dbReference type="ARBA" id="ARBA00022964"/>
    </source>
</evidence>
<keyword evidence="4 14" id="KW-0349">Heme</keyword>
<comment type="caution">
    <text evidence="16">The sequence shown here is derived from an EMBL/GenBank/DDBJ whole genome shotgun (WGS) entry which is preliminary data.</text>
</comment>
<evidence type="ECO:0000256" key="5">
    <source>
        <dbReference type="ARBA" id="ARBA00022723"/>
    </source>
</evidence>
<dbReference type="GO" id="GO:0019371">
    <property type="term" value="P:cyclooxygenase pathway"/>
    <property type="evidence" value="ECO:0007669"/>
    <property type="project" value="TreeGrafter"/>
</dbReference>
<dbReference type="InterPro" id="IPR050783">
    <property type="entry name" value="Oxylipin_biosynth_metab"/>
</dbReference>
<dbReference type="PRINTS" id="PR00457">
    <property type="entry name" value="ANPEROXIDASE"/>
</dbReference>
<proteinExistence type="predicted"/>
<dbReference type="InterPro" id="IPR010255">
    <property type="entry name" value="Haem_peroxidase_sf"/>
</dbReference>
<evidence type="ECO:0000313" key="17">
    <source>
        <dbReference type="Proteomes" id="UP000275408"/>
    </source>
</evidence>
<dbReference type="PROSITE" id="PS50292">
    <property type="entry name" value="PEROXIDASE_3"/>
    <property type="match status" value="1"/>
</dbReference>
<comment type="cofactor">
    <cofactor evidence="1">
        <name>Ca(2+)</name>
        <dbReference type="ChEBI" id="CHEBI:29108"/>
    </cofactor>
</comment>
<evidence type="ECO:0000256" key="12">
    <source>
        <dbReference type="ARBA" id="ARBA00023098"/>
    </source>
</evidence>
<dbReference type="GO" id="GO:0006979">
    <property type="term" value="P:response to oxidative stress"/>
    <property type="evidence" value="ECO:0007669"/>
    <property type="project" value="InterPro"/>
</dbReference>
<dbReference type="Proteomes" id="UP000275408">
    <property type="component" value="Unassembled WGS sequence"/>
</dbReference>
<evidence type="ECO:0000256" key="1">
    <source>
        <dbReference type="ARBA" id="ARBA00001913"/>
    </source>
</evidence>
<keyword evidence="12" id="KW-0443">Lipid metabolism</keyword>
<dbReference type="InterPro" id="IPR034815">
    <property type="entry name" value="A_dioxygenase"/>
</dbReference>
<dbReference type="Pfam" id="PF01822">
    <property type="entry name" value="WSC"/>
    <property type="match status" value="1"/>
</dbReference>
<organism evidence="16 17">
    <name type="scientific">Pocillopora damicornis</name>
    <name type="common">Cauliflower coral</name>
    <name type="synonym">Millepora damicornis</name>
    <dbReference type="NCBI Taxonomy" id="46731"/>
    <lineage>
        <taxon>Eukaryota</taxon>
        <taxon>Metazoa</taxon>
        <taxon>Cnidaria</taxon>
        <taxon>Anthozoa</taxon>
        <taxon>Hexacorallia</taxon>
        <taxon>Scleractinia</taxon>
        <taxon>Astrocoeniina</taxon>
        <taxon>Pocilloporidae</taxon>
        <taxon>Pocillopora</taxon>
    </lineage>
</organism>
<keyword evidence="11 14" id="KW-0408">Iron</keyword>
<dbReference type="EMBL" id="RCHS01002151">
    <property type="protein sequence ID" value="RMX49303.1"/>
    <property type="molecule type" value="Genomic_DNA"/>
</dbReference>
<dbReference type="PANTHER" id="PTHR11903">
    <property type="entry name" value="PROSTAGLANDIN G/H SYNTHASE"/>
    <property type="match status" value="1"/>
</dbReference>
<keyword evidence="5 14" id="KW-0479">Metal-binding</keyword>
<keyword evidence="3" id="KW-0575">Peroxidase</keyword>